<proteinExistence type="inferred from homology"/>
<evidence type="ECO:0000313" key="11">
    <source>
        <dbReference type="EMBL" id="CAF3869611.1"/>
    </source>
</evidence>
<dbReference type="PANTHER" id="PTHR11766">
    <property type="entry name" value="TYROSYL-TRNA SYNTHETASE"/>
    <property type="match status" value="1"/>
</dbReference>
<dbReference type="NCBIfam" id="TIGR00234">
    <property type="entry name" value="tyrS"/>
    <property type="match status" value="1"/>
</dbReference>
<dbReference type="FunFam" id="1.10.240.10:FF:000001">
    <property type="entry name" value="Tyrosine--tRNA ligase"/>
    <property type="match status" value="1"/>
</dbReference>
<evidence type="ECO:0000256" key="5">
    <source>
        <dbReference type="ARBA" id="ARBA00022917"/>
    </source>
</evidence>
<dbReference type="GO" id="GO:0005829">
    <property type="term" value="C:cytosol"/>
    <property type="evidence" value="ECO:0007669"/>
    <property type="project" value="TreeGrafter"/>
</dbReference>
<evidence type="ECO:0000256" key="3">
    <source>
        <dbReference type="ARBA" id="ARBA00022741"/>
    </source>
</evidence>
<dbReference type="Gene3D" id="3.10.290.10">
    <property type="entry name" value="RNA-binding S4 domain"/>
    <property type="match status" value="1"/>
</dbReference>
<evidence type="ECO:0000313" key="12">
    <source>
        <dbReference type="EMBL" id="CAF3904182.1"/>
    </source>
</evidence>
<dbReference type="GO" id="GO:0006437">
    <property type="term" value="P:tyrosyl-tRNA aminoacylation"/>
    <property type="evidence" value="ECO:0007669"/>
    <property type="project" value="InterPro"/>
</dbReference>
<comment type="catalytic activity">
    <reaction evidence="8 9">
        <text>tRNA(Tyr) + L-tyrosine + ATP = L-tyrosyl-tRNA(Tyr) + AMP + diphosphate + H(+)</text>
        <dbReference type="Rhea" id="RHEA:10220"/>
        <dbReference type="Rhea" id="RHEA-COMP:9706"/>
        <dbReference type="Rhea" id="RHEA-COMP:9707"/>
        <dbReference type="ChEBI" id="CHEBI:15378"/>
        <dbReference type="ChEBI" id="CHEBI:30616"/>
        <dbReference type="ChEBI" id="CHEBI:33019"/>
        <dbReference type="ChEBI" id="CHEBI:58315"/>
        <dbReference type="ChEBI" id="CHEBI:78442"/>
        <dbReference type="ChEBI" id="CHEBI:78536"/>
        <dbReference type="ChEBI" id="CHEBI:456215"/>
        <dbReference type="EC" id="6.1.1.1"/>
    </reaction>
</comment>
<evidence type="ECO:0000259" key="10">
    <source>
        <dbReference type="PROSITE" id="PS51746"/>
    </source>
</evidence>
<keyword evidence="13" id="KW-1185">Reference proteome</keyword>
<dbReference type="SMART" id="SM00332">
    <property type="entry name" value="PP2Cc"/>
    <property type="match status" value="1"/>
</dbReference>
<dbReference type="EC" id="6.1.1.1" evidence="1 9"/>
<dbReference type="Proteomes" id="UP000663842">
    <property type="component" value="Unassembled WGS sequence"/>
</dbReference>
<keyword evidence="4 9" id="KW-0067">ATP-binding</keyword>
<dbReference type="Pfam" id="PF07228">
    <property type="entry name" value="SpoIIE"/>
    <property type="match status" value="1"/>
</dbReference>
<dbReference type="AlphaFoldDB" id="A0A819FQX3"/>
<evidence type="ECO:0000256" key="8">
    <source>
        <dbReference type="ARBA" id="ARBA00048248"/>
    </source>
</evidence>
<dbReference type="GO" id="GO:0003723">
    <property type="term" value="F:RNA binding"/>
    <property type="evidence" value="ECO:0007669"/>
    <property type="project" value="InterPro"/>
</dbReference>
<evidence type="ECO:0000256" key="1">
    <source>
        <dbReference type="ARBA" id="ARBA00013160"/>
    </source>
</evidence>
<dbReference type="InterPro" id="IPR001412">
    <property type="entry name" value="aa-tRNA-synth_I_CS"/>
</dbReference>
<dbReference type="InterPro" id="IPR002307">
    <property type="entry name" value="Tyr-tRNA-ligase"/>
</dbReference>
<sequence>MINIIIKRSLIPYCSIGNSISKRYLSSESADVFKLQERGFFCDNLTDTEKLVTSKKQSIYCGFDPTAKSIHIGNLVGLIGLLHWQRAGHQPIALLGSATVLIGDPSGRSTERKQNLSNDDIVSNTENIERLIRLIFQNHEKYFWKEQQKKLVPLTVVNNLSFYENMNTITFVSTYGPHFRMNQLLSRKVIKTRIETSHDGLGYNEFSYQLYQAYDWYCLFKQYDCRFQLGGVDQIGNMRSGHDFISRMTNFEEDSYGVTVPLITNENGEKLGKSVGNALWLDENLCSPYECYQHFRNTPDSKVEEYLKIFTFLPLNEIQQLMEVHRSKPHEYAGQIKLAKQITLLVHGEQGLESAIRSTQAMFAQNIDLLHNLTEKEINGLSVSVPTIQMSLNPELTLLDVCMSAKCFSNELVALKVINDGGVYVNHKKLSNPQAVLVFGVHILPNMITVLRVGLSQYYEEKRPMTMNNNEENFLYKQKDQPKVTRSKKFHGIISTYMQTGNSSITQNSYKYDSTTSSEQSLTRKFVRYSNFRQSCQENTYPDNQHKYQNKSSSFRIEPKLTYDEIWLSNKRYNTRAAANVDNRKTETTIEKSNQTPPKRKSSRTCTYQVSNGQVIHERIYAPTIKPKLCLRIAVNGASKSMRGQLPLSNLNLTNGDFGDDAGMIVENRDYCFVGLADGASGNRSFGINPADFSQAVLAACGSILNQTKIQPNQLPRLIMSAMQQVEASHVRGNTNVSIIFDKDKKNTDDLYIGSSTLCLFALDKQEKTLTSLNIGDSGFVIYRNNEIYGRSKCTMNSSGVGPRQLFAVNGSLGLPCFINENEVLRDCSLDRVAVQKGDIIILSSDGLWDVIKGDQLHQIVKRNANKHLQDLADDLLSQAVEGYIANGRDDILIIVCRVDSSL</sequence>
<evidence type="ECO:0000256" key="7">
    <source>
        <dbReference type="ARBA" id="ARBA00033323"/>
    </source>
</evidence>
<comment type="similarity">
    <text evidence="9">Belongs to the class-I aminoacyl-tRNA synthetase family.</text>
</comment>
<evidence type="ECO:0000256" key="2">
    <source>
        <dbReference type="ARBA" id="ARBA00022598"/>
    </source>
</evidence>
<protein>
    <recommendedName>
        <fullName evidence="1 9">Tyrosine--tRNA ligase</fullName>
        <ecNumber evidence="1 9">6.1.1.1</ecNumber>
    </recommendedName>
    <alternativeName>
        <fullName evidence="7 9">Tyrosyl-tRNA synthetase</fullName>
    </alternativeName>
</protein>
<dbReference type="EMBL" id="CAJOBF010001034">
    <property type="protein sequence ID" value="CAF3904182.1"/>
    <property type="molecule type" value="Genomic_DNA"/>
</dbReference>
<reference evidence="11" key="1">
    <citation type="submission" date="2021-02" db="EMBL/GenBank/DDBJ databases">
        <authorList>
            <person name="Nowell W R."/>
        </authorList>
    </citation>
    <scope>NUCLEOTIDE SEQUENCE</scope>
</reference>
<dbReference type="PROSITE" id="PS00178">
    <property type="entry name" value="AA_TRNA_LIGASE_I"/>
    <property type="match status" value="1"/>
</dbReference>
<dbReference type="InterPro" id="IPR024088">
    <property type="entry name" value="Tyr-tRNA-ligase_bac-type"/>
</dbReference>
<dbReference type="CDD" id="cd00805">
    <property type="entry name" value="TyrRS_core"/>
    <property type="match status" value="1"/>
</dbReference>
<name>A0A819FQX3_9BILA</name>
<gene>
    <name evidence="11" type="ORF">OVN521_LOCUS7845</name>
    <name evidence="12" type="ORF">UXM345_LOCUS10707</name>
</gene>
<evidence type="ECO:0000256" key="9">
    <source>
        <dbReference type="RuleBase" id="RU361234"/>
    </source>
</evidence>
<dbReference type="PANTHER" id="PTHR11766:SF0">
    <property type="entry name" value="TYROSINE--TRNA LIGASE, MITOCHONDRIAL"/>
    <property type="match status" value="1"/>
</dbReference>
<evidence type="ECO:0000256" key="6">
    <source>
        <dbReference type="ARBA" id="ARBA00023146"/>
    </source>
</evidence>
<feature type="domain" description="PPM-type phosphatase" evidence="10">
    <location>
        <begin position="636"/>
        <end position="899"/>
    </location>
</feature>
<keyword evidence="5 9" id="KW-0648">Protein biosynthesis</keyword>
<accession>A0A819FQX3</accession>
<dbReference type="InterPro" id="IPR036457">
    <property type="entry name" value="PPM-type-like_dom_sf"/>
</dbReference>
<keyword evidence="6 9" id="KW-0030">Aminoacyl-tRNA synthetase</keyword>
<dbReference type="GO" id="GO:0004831">
    <property type="term" value="F:tyrosine-tRNA ligase activity"/>
    <property type="evidence" value="ECO:0007669"/>
    <property type="project" value="UniProtKB-EC"/>
</dbReference>
<dbReference type="InterPro" id="IPR001932">
    <property type="entry name" value="PPM-type_phosphatase-like_dom"/>
</dbReference>
<dbReference type="SUPFAM" id="SSF81606">
    <property type="entry name" value="PP2C-like"/>
    <property type="match status" value="1"/>
</dbReference>
<keyword evidence="2 9" id="KW-0436">Ligase</keyword>
<dbReference type="InterPro" id="IPR002305">
    <property type="entry name" value="aa-tRNA-synth_Ic"/>
</dbReference>
<dbReference type="PROSITE" id="PS51746">
    <property type="entry name" value="PPM_2"/>
    <property type="match status" value="1"/>
</dbReference>
<dbReference type="Proteomes" id="UP000663866">
    <property type="component" value="Unassembled WGS sequence"/>
</dbReference>
<keyword evidence="3 9" id="KW-0547">Nucleotide-binding</keyword>
<dbReference type="Pfam" id="PF00579">
    <property type="entry name" value="tRNA-synt_1b"/>
    <property type="match status" value="1"/>
</dbReference>
<dbReference type="GO" id="GO:0005739">
    <property type="term" value="C:mitochondrion"/>
    <property type="evidence" value="ECO:0007669"/>
    <property type="project" value="TreeGrafter"/>
</dbReference>
<dbReference type="Gene3D" id="3.40.50.620">
    <property type="entry name" value="HUPs"/>
    <property type="match status" value="1"/>
</dbReference>
<dbReference type="InterPro" id="IPR036986">
    <property type="entry name" value="S4_RNA-bd_sf"/>
</dbReference>
<dbReference type="PRINTS" id="PR01040">
    <property type="entry name" value="TRNASYNTHTYR"/>
</dbReference>
<dbReference type="Gene3D" id="3.60.40.10">
    <property type="entry name" value="PPM-type phosphatase domain"/>
    <property type="match status" value="1"/>
</dbReference>
<comment type="caution">
    <text evidence="11">The sequence shown here is derived from an EMBL/GenBank/DDBJ whole genome shotgun (WGS) entry which is preliminary data.</text>
</comment>
<dbReference type="InterPro" id="IPR014729">
    <property type="entry name" value="Rossmann-like_a/b/a_fold"/>
</dbReference>
<dbReference type="EMBL" id="CAJOBG010000884">
    <property type="protein sequence ID" value="CAF3869611.1"/>
    <property type="molecule type" value="Genomic_DNA"/>
</dbReference>
<evidence type="ECO:0000256" key="4">
    <source>
        <dbReference type="ARBA" id="ARBA00022840"/>
    </source>
</evidence>
<dbReference type="SUPFAM" id="SSF52374">
    <property type="entry name" value="Nucleotidylyl transferase"/>
    <property type="match status" value="1"/>
</dbReference>
<dbReference type="Gene3D" id="1.10.240.10">
    <property type="entry name" value="Tyrosyl-Transfer RNA Synthetase"/>
    <property type="match status" value="1"/>
</dbReference>
<evidence type="ECO:0000313" key="13">
    <source>
        <dbReference type="Proteomes" id="UP000663866"/>
    </source>
</evidence>
<dbReference type="GO" id="GO:0005524">
    <property type="term" value="F:ATP binding"/>
    <property type="evidence" value="ECO:0007669"/>
    <property type="project" value="UniProtKB-KW"/>
</dbReference>
<organism evidence="11 13">
    <name type="scientific">Rotaria magnacalcarata</name>
    <dbReference type="NCBI Taxonomy" id="392030"/>
    <lineage>
        <taxon>Eukaryota</taxon>
        <taxon>Metazoa</taxon>
        <taxon>Spiralia</taxon>
        <taxon>Gnathifera</taxon>
        <taxon>Rotifera</taxon>
        <taxon>Eurotatoria</taxon>
        <taxon>Bdelloidea</taxon>
        <taxon>Philodinida</taxon>
        <taxon>Philodinidae</taxon>
        <taxon>Rotaria</taxon>
    </lineage>
</organism>